<keyword evidence="9" id="KW-1185">Reference proteome</keyword>
<keyword evidence="3" id="KW-1003">Cell membrane</keyword>
<evidence type="ECO:0000313" key="9">
    <source>
        <dbReference type="Proteomes" id="UP001161389"/>
    </source>
</evidence>
<comment type="subcellular location">
    <subcellularLocation>
        <location evidence="1">Cell membrane</location>
        <topology evidence="1">Multi-pass membrane protein</topology>
    </subcellularLocation>
</comment>
<feature type="transmembrane region" description="Helical" evidence="7">
    <location>
        <begin position="172"/>
        <end position="191"/>
    </location>
</feature>
<feature type="transmembrane region" description="Helical" evidence="7">
    <location>
        <begin position="359"/>
        <end position="377"/>
    </location>
</feature>
<evidence type="ECO:0000313" key="8">
    <source>
        <dbReference type="EMBL" id="GLQ30284.1"/>
    </source>
</evidence>
<feature type="transmembrane region" description="Helical" evidence="7">
    <location>
        <begin position="80"/>
        <end position="106"/>
    </location>
</feature>
<sequence>MSASHELNSAIIRSITGKYALYVIQLLSLIILSRVFTPEEFGVLAAFQVIALFFQVVATSGIAPAVVFHENLTKEKRDGIFSASILIGISLVIVFLVSYEALFIWLGITESLILAVFLLINIFFACISMLPMAALQKDAMFIKISTAEVVAELVLLLLCFFLYFYCKFGFEALAVKILLTPLFRFICYYYFSKDTQLGRPGIGVKITAFSELFQFAKFQVLFNFLNFFSRNLDTLLVTKYFGTAVVGFYDKSYQLMRYPLQLFTFAITPALQPVLTKYKNEPGVVQEEFYHIAFKLAIVGIFASNVLYWGASDILLIMFGDQWFGATDILRVLAVSIPLQMVLSSTGGIYQAFGDTKSLFFCGVFSSFINVSAIIFGVMLDDVLWLCYLLISAFILNFIQCFWQMRKSVFTDFQLVKFLFLLVLCLIPYTNLLFFTISSVFSESVIESLFDVSLISLVSLVFSMIFFFLSKRLFG</sequence>
<keyword evidence="4 7" id="KW-0812">Transmembrane</keyword>
<protein>
    <submittedName>
        <fullName evidence="8">Lipopolysaccharide biosynthesis protein</fullName>
    </submittedName>
</protein>
<reference evidence="8" key="2">
    <citation type="submission" date="2023-01" db="EMBL/GenBank/DDBJ databases">
        <title>Draft genome sequence of Litoribrevibacter albus strain NBRC 110071.</title>
        <authorList>
            <person name="Sun Q."/>
            <person name="Mori K."/>
        </authorList>
    </citation>
    <scope>NUCLEOTIDE SEQUENCE</scope>
    <source>
        <strain evidence="8">NBRC 110071</strain>
    </source>
</reference>
<keyword evidence="5 7" id="KW-1133">Transmembrane helix</keyword>
<feature type="transmembrane region" description="Helical" evidence="7">
    <location>
        <begin position="289"/>
        <end position="309"/>
    </location>
</feature>
<feature type="transmembrane region" description="Helical" evidence="7">
    <location>
        <begin position="383"/>
        <end position="403"/>
    </location>
</feature>
<accession>A0AA37W6S9</accession>
<organism evidence="8 9">
    <name type="scientific">Litoribrevibacter albus</name>
    <dbReference type="NCBI Taxonomy" id="1473156"/>
    <lineage>
        <taxon>Bacteria</taxon>
        <taxon>Pseudomonadati</taxon>
        <taxon>Pseudomonadota</taxon>
        <taxon>Gammaproteobacteria</taxon>
        <taxon>Oceanospirillales</taxon>
        <taxon>Oceanospirillaceae</taxon>
        <taxon>Litoribrevibacter</taxon>
    </lineage>
</organism>
<feature type="transmembrane region" description="Helical" evidence="7">
    <location>
        <begin position="112"/>
        <end position="135"/>
    </location>
</feature>
<evidence type="ECO:0000256" key="5">
    <source>
        <dbReference type="ARBA" id="ARBA00022989"/>
    </source>
</evidence>
<evidence type="ECO:0000256" key="7">
    <source>
        <dbReference type="SAM" id="Phobius"/>
    </source>
</evidence>
<proteinExistence type="inferred from homology"/>
<feature type="transmembrane region" description="Helical" evidence="7">
    <location>
        <begin position="449"/>
        <end position="469"/>
    </location>
</feature>
<dbReference type="PANTHER" id="PTHR30250">
    <property type="entry name" value="PST FAMILY PREDICTED COLANIC ACID TRANSPORTER"/>
    <property type="match status" value="1"/>
</dbReference>
<evidence type="ECO:0000256" key="4">
    <source>
        <dbReference type="ARBA" id="ARBA00022692"/>
    </source>
</evidence>
<dbReference type="Pfam" id="PF13440">
    <property type="entry name" value="Polysacc_synt_3"/>
    <property type="match status" value="1"/>
</dbReference>
<feature type="transmembrane region" description="Helical" evidence="7">
    <location>
        <begin position="329"/>
        <end position="350"/>
    </location>
</feature>
<comment type="caution">
    <text evidence="8">The sequence shown here is derived from an EMBL/GenBank/DDBJ whole genome shotgun (WGS) entry which is preliminary data.</text>
</comment>
<dbReference type="Proteomes" id="UP001161389">
    <property type="component" value="Unassembled WGS sequence"/>
</dbReference>
<dbReference type="InterPro" id="IPR050833">
    <property type="entry name" value="Poly_Biosynth_Transport"/>
</dbReference>
<keyword evidence="6 7" id="KW-0472">Membrane</keyword>
<evidence type="ECO:0000256" key="2">
    <source>
        <dbReference type="ARBA" id="ARBA00007430"/>
    </source>
</evidence>
<dbReference type="PANTHER" id="PTHR30250:SF10">
    <property type="entry name" value="LIPOPOLYSACCHARIDE BIOSYNTHESIS PROTEIN WZXC"/>
    <property type="match status" value="1"/>
</dbReference>
<dbReference type="GO" id="GO:0005886">
    <property type="term" value="C:plasma membrane"/>
    <property type="evidence" value="ECO:0007669"/>
    <property type="project" value="UniProtKB-SubCell"/>
</dbReference>
<feature type="transmembrane region" description="Helical" evidence="7">
    <location>
        <begin position="19"/>
        <end position="37"/>
    </location>
</feature>
<gene>
    <name evidence="8" type="ORF">GCM10007876_07620</name>
</gene>
<evidence type="ECO:0000256" key="1">
    <source>
        <dbReference type="ARBA" id="ARBA00004651"/>
    </source>
</evidence>
<name>A0AA37W6S9_9GAMM</name>
<reference evidence="8" key="1">
    <citation type="journal article" date="2014" name="Int. J. Syst. Evol. Microbiol.">
        <title>Complete genome sequence of Corynebacterium casei LMG S-19264T (=DSM 44701T), isolated from a smear-ripened cheese.</title>
        <authorList>
            <consortium name="US DOE Joint Genome Institute (JGI-PGF)"/>
            <person name="Walter F."/>
            <person name="Albersmeier A."/>
            <person name="Kalinowski J."/>
            <person name="Ruckert C."/>
        </authorList>
    </citation>
    <scope>NUCLEOTIDE SEQUENCE</scope>
    <source>
        <strain evidence="8">NBRC 110071</strain>
    </source>
</reference>
<dbReference type="AlphaFoldDB" id="A0AA37W6S9"/>
<feature type="transmembrane region" description="Helical" evidence="7">
    <location>
        <begin position="415"/>
        <end position="437"/>
    </location>
</feature>
<evidence type="ECO:0000256" key="3">
    <source>
        <dbReference type="ARBA" id="ARBA00022475"/>
    </source>
</evidence>
<evidence type="ECO:0000256" key="6">
    <source>
        <dbReference type="ARBA" id="ARBA00023136"/>
    </source>
</evidence>
<feature type="transmembrane region" description="Helical" evidence="7">
    <location>
        <begin position="147"/>
        <end position="166"/>
    </location>
</feature>
<dbReference type="RefSeq" id="WP_284378947.1">
    <property type="nucleotide sequence ID" value="NZ_BSNM01000003.1"/>
</dbReference>
<comment type="similarity">
    <text evidence="2">Belongs to the polysaccharide synthase family.</text>
</comment>
<dbReference type="EMBL" id="BSNM01000003">
    <property type="protein sequence ID" value="GLQ30284.1"/>
    <property type="molecule type" value="Genomic_DNA"/>
</dbReference>
<feature type="transmembrane region" description="Helical" evidence="7">
    <location>
        <begin position="43"/>
        <end position="68"/>
    </location>
</feature>